<gene>
    <name evidence="2" type="ORF">LZC94_38190</name>
</gene>
<dbReference type="EMBL" id="CP089984">
    <property type="protein sequence ID" value="WXB13653.1"/>
    <property type="molecule type" value="Genomic_DNA"/>
</dbReference>
<sequence length="220" mass="23057">MLGAIILGAGRGERLGGPKALLLLEGRTMAERHVERALDVGCDPVVLVVRPEVAQKVDARACPHVRLALSEAPDPAGSLAVGLRTLGECERVLITPVDTLPASKEICARLRAALDLGAMAATPAHRGRGGHPVLCRAEVLADYRAGGADRIDSVPGAEGFPPLRTVLSALGPARVRVEVDEPTIPIDLDTPQDLRQLAGISAPVFAERVVLSPGTPLRLK</sequence>
<dbReference type="PANTHER" id="PTHR43777:SF1">
    <property type="entry name" value="MOLYBDENUM COFACTOR CYTIDYLYLTRANSFERASE"/>
    <property type="match status" value="1"/>
</dbReference>
<evidence type="ECO:0000313" key="2">
    <source>
        <dbReference type="EMBL" id="WXB13653.1"/>
    </source>
</evidence>
<dbReference type="Pfam" id="PF12804">
    <property type="entry name" value="NTP_transf_3"/>
    <property type="match status" value="1"/>
</dbReference>
<proteinExistence type="predicted"/>
<accession>A0ABZ2LRY0</accession>
<dbReference type="InterPro" id="IPR025877">
    <property type="entry name" value="MobA-like_NTP_Trfase"/>
</dbReference>
<dbReference type="GO" id="GO:0016740">
    <property type="term" value="F:transferase activity"/>
    <property type="evidence" value="ECO:0007669"/>
    <property type="project" value="UniProtKB-KW"/>
</dbReference>
<dbReference type="Gene3D" id="3.90.550.10">
    <property type="entry name" value="Spore Coat Polysaccharide Biosynthesis Protein SpsA, Chain A"/>
    <property type="match status" value="1"/>
</dbReference>
<reference evidence="2 3" key="1">
    <citation type="submission" date="2021-12" db="EMBL/GenBank/DDBJ databases">
        <title>Discovery of the Pendulisporaceae a myxobacterial family with distinct sporulation behavior and unique specialized metabolism.</title>
        <authorList>
            <person name="Garcia R."/>
            <person name="Popoff A."/>
            <person name="Bader C.D."/>
            <person name="Loehr J."/>
            <person name="Walesch S."/>
            <person name="Walt C."/>
            <person name="Boldt J."/>
            <person name="Bunk B."/>
            <person name="Haeckl F.J.F.P.J."/>
            <person name="Gunesch A.P."/>
            <person name="Birkelbach J."/>
            <person name="Nuebel U."/>
            <person name="Pietschmann T."/>
            <person name="Bach T."/>
            <person name="Mueller R."/>
        </authorList>
    </citation>
    <scope>NUCLEOTIDE SEQUENCE [LARGE SCALE GENOMIC DNA]</scope>
    <source>
        <strain evidence="2 3">MSr11954</strain>
    </source>
</reference>
<dbReference type="InterPro" id="IPR029044">
    <property type="entry name" value="Nucleotide-diphossugar_trans"/>
</dbReference>
<name>A0ABZ2LRY0_9BACT</name>
<evidence type="ECO:0000313" key="3">
    <source>
        <dbReference type="Proteomes" id="UP001370348"/>
    </source>
</evidence>
<dbReference type="RefSeq" id="WP_394823267.1">
    <property type="nucleotide sequence ID" value="NZ_CP089984.1"/>
</dbReference>
<dbReference type="Proteomes" id="UP001370348">
    <property type="component" value="Chromosome"/>
</dbReference>
<dbReference type="SUPFAM" id="SSF53448">
    <property type="entry name" value="Nucleotide-diphospho-sugar transferases"/>
    <property type="match status" value="1"/>
</dbReference>
<feature type="domain" description="MobA-like NTP transferase" evidence="1">
    <location>
        <begin position="4"/>
        <end position="145"/>
    </location>
</feature>
<dbReference type="PANTHER" id="PTHR43777">
    <property type="entry name" value="MOLYBDENUM COFACTOR CYTIDYLYLTRANSFERASE"/>
    <property type="match status" value="1"/>
</dbReference>
<organism evidence="2 3">
    <name type="scientific">Pendulispora albinea</name>
    <dbReference type="NCBI Taxonomy" id="2741071"/>
    <lineage>
        <taxon>Bacteria</taxon>
        <taxon>Pseudomonadati</taxon>
        <taxon>Myxococcota</taxon>
        <taxon>Myxococcia</taxon>
        <taxon>Myxococcales</taxon>
        <taxon>Sorangiineae</taxon>
        <taxon>Pendulisporaceae</taxon>
        <taxon>Pendulispora</taxon>
    </lineage>
</organism>
<evidence type="ECO:0000259" key="1">
    <source>
        <dbReference type="Pfam" id="PF12804"/>
    </source>
</evidence>
<keyword evidence="3" id="KW-1185">Reference proteome</keyword>
<protein>
    <submittedName>
        <fullName evidence="2">NTP transferase domain-containing protein</fullName>
    </submittedName>
</protein>
<keyword evidence="2" id="KW-0808">Transferase</keyword>